<organism evidence="6 7">
    <name type="scientific">Anaerosporobacter mobilis DSM 15930</name>
    <dbReference type="NCBI Taxonomy" id="1120996"/>
    <lineage>
        <taxon>Bacteria</taxon>
        <taxon>Bacillati</taxon>
        <taxon>Bacillota</taxon>
        <taxon>Clostridia</taxon>
        <taxon>Lachnospirales</taxon>
        <taxon>Lachnospiraceae</taxon>
        <taxon>Anaerosporobacter</taxon>
    </lineage>
</organism>
<proteinExistence type="predicted"/>
<evidence type="ECO:0000313" key="7">
    <source>
        <dbReference type="Proteomes" id="UP000184038"/>
    </source>
</evidence>
<dbReference type="Gene3D" id="2.40.30.10">
    <property type="entry name" value="Translation factors"/>
    <property type="match status" value="1"/>
</dbReference>
<evidence type="ECO:0000259" key="5">
    <source>
        <dbReference type="Pfam" id="PF22780"/>
    </source>
</evidence>
<dbReference type="NCBIfam" id="TIGR00275">
    <property type="entry name" value="aminoacetone oxidase family FAD-binding enzyme"/>
    <property type="match status" value="1"/>
</dbReference>
<dbReference type="SUPFAM" id="SSF160996">
    <property type="entry name" value="HI0933 insert domain-like"/>
    <property type="match status" value="1"/>
</dbReference>
<dbReference type="SUPFAM" id="SSF51905">
    <property type="entry name" value="FAD/NAD(P)-binding domain"/>
    <property type="match status" value="1"/>
</dbReference>
<dbReference type="Pfam" id="PF03486">
    <property type="entry name" value="HI0933_like"/>
    <property type="match status" value="1"/>
</dbReference>
<dbReference type="InterPro" id="IPR023166">
    <property type="entry name" value="BaiN-like_dom_sf"/>
</dbReference>
<keyword evidence="2" id="KW-0285">Flavoprotein</keyword>
<protein>
    <submittedName>
        <fullName evidence="6">Uncharacterized protein</fullName>
    </submittedName>
</protein>
<reference evidence="6 7" key="1">
    <citation type="submission" date="2016-11" db="EMBL/GenBank/DDBJ databases">
        <authorList>
            <person name="Jaros S."/>
            <person name="Januszkiewicz K."/>
            <person name="Wedrychowicz H."/>
        </authorList>
    </citation>
    <scope>NUCLEOTIDE SEQUENCE [LARGE SCALE GENOMIC DNA]</scope>
    <source>
        <strain evidence="6 7">DSM 15930</strain>
    </source>
</reference>
<keyword evidence="3" id="KW-0274">FAD</keyword>
<dbReference type="InterPro" id="IPR055178">
    <property type="entry name" value="RsdA/BaiN/AoA(So)-like_dom"/>
</dbReference>
<name>A0A1M7EQQ2_9FIRM</name>
<dbReference type="PRINTS" id="PR00368">
    <property type="entry name" value="FADPNR"/>
</dbReference>
<feature type="domain" description="RsdA/BaiN/AoA(So)-like Rossmann fold-like" evidence="4">
    <location>
        <begin position="27"/>
        <end position="431"/>
    </location>
</feature>
<dbReference type="Gene3D" id="1.10.8.260">
    <property type="entry name" value="HI0933 insert domain-like"/>
    <property type="match status" value="1"/>
</dbReference>
<dbReference type="PANTHER" id="PTHR42887:SF2">
    <property type="entry name" value="OS12G0638800 PROTEIN"/>
    <property type="match status" value="1"/>
</dbReference>
<keyword evidence="7" id="KW-1185">Reference proteome</keyword>
<dbReference type="AlphaFoldDB" id="A0A1M7EQQ2"/>
<evidence type="ECO:0000256" key="3">
    <source>
        <dbReference type="ARBA" id="ARBA00022827"/>
    </source>
</evidence>
<dbReference type="InterPro" id="IPR036188">
    <property type="entry name" value="FAD/NAD-bd_sf"/>
</dbReference>
<dbReference type="InterPro" id="IPR004792">
    <property type="entry name" value="BaiN-like"/>
</dbReference>
<evidence type="ECO:0000313" key="6">
    <source>
        <dbReference type="EMBL" id="SHL93988.1"/>
    </source>
</evidence>
<gene>
    <name evidence="6" type="ORF">SAMN02746066_00127</name>
</gene>
<feature type="domain" description="RsdA/BaiN/AoA(So)-like insert" evidence="5">
    <location>
        <begin position="217"/>
        <end position="377"/>
    </location>
</feature>
<dbReference type="STRING" id="1120996.SAMN02746066_00127"/>
<dbReference type="InterPro" id="IPR057661">
    <property type="entry name" value="RsdA/BaiN/AoA(So)_Rossmann"/>
</dbReference>
<comment type="cofactor">
    <cofactor evidence="1">
        <name>FAD</name>
        <dbReference type="ChEBI" id="CHEBI:57692"/>
    </cofactor>
</comment>
<accession>A0A1M7EQQ2</accession>
<evidence type="ECO:0000259" key="4">
    <source>
        <dbReference type="Pfam" id="PF03486"/>
    </source>
</evidence>
<dbReference type="PRINTS" id="PR00411">
    <property type="entry name" value="PNDRDTASEI"/>
</dbReference>
<dbReference type="Pfam" id="PF22780">
    <property type="entry name" value="HI0933_like_1st"/>
    <property type="match status" value="1"/>
</dbReference>
<evidence type="ECO:0000256" key="1">
    <source>
        <dbReference type="ARBA" id="ARBA00001974"/>
    </source>
</evidence>
<sequence length="433" mass="47802">MCCPSFNLLIGQYCKLTCDMHGYTMSKVIIVGGGAAGMLAGIYAARNGHQVTIYEKNEKLGKKLYITGKGRCNITNACDMETLFDHVMTNSKFLYSSFYAYNNFDLIDFFEEIGLKTKIERGNRVFPESDKSSDVIGALQRELQRLDVTISFHNEVSEVVVIDGVCKGIRLKDDKKLIHADAVIVATGGLSYTTTGSTGDGYRFAKSMGHNVTECNPSLVPFNIKESFIKELQGLSLKNIKVTVTAKNKEIYSDFGEMLFTHFGISGPVILSASSYVIPYMKKGDIAVSIDLKPALTEEQLDARITRDFEEFINKQFKNALDNLLPRKIIPIIISLSGIDPYKKVNVITKDERMKLVHTIKNMKLSVASLRSYNEAVITKGGISVKEINPATMESKLATGVYFIGEVLDLDALTGGFNLQIAWSTAYAAGTSI</sequence>
<evidence type="ECO:0000256" key="2">
    <source>
        <dbReference type="ARBA" id="ARBA00022630"/>
    </source>
</evidence>
<dbReference type="EMBL" id="FRCP01000005">
    <property type="protein sequence ID" value="SHL93988.1"/>
    <property type="molecule type" value="Genomic_DNA"/>
</dbReference>
<dbReference type="Gene3D" id="3.50.50.60">
    <property type="entry name" value="FAD/NAD(P)-binding domain"/>
    <property type="match status" value="1"/>
</dbReference>
<dbReference type="Proteomes" id="UP000184038">
    <property type="component" value="Unassembled WGS sequence"/>
</dbReference>
<dbReference type="PANTHER" id="PTHR42887">
    <property type="entry name" value="OS12G0638800 PROTEIN"/>
    <property type="match status" value="1"/>
</dbReference>